<evidence type="ECO:0000256" key="2">
    <source>
        <dbReference type="ARBA" id="ARBA00010992"/>
    </source>
</evidence>
<evidence type="ECO:0000256" key="3">
    <source>
        <dbReference type="ARBA" id="ARBA00022448"/>
    </source>
</evidence>
<comment type="subcellular location">
    <subcellularLocation>
        <location evidence="1">Membrane</location>
        <topology evidence="1">Multi-pass membrane protein</topology>
    </subcellularLocation>
</comment>
<comment type="caution">
    <text evidence="11">The sequence shown here is derived from an EMBL/GenBank/DDBJ whole genome shotgun (WGS) entry which is preliminary data.</text>
</comment>
<keyword evidence="4 9" id="KW-0812">Transmembrane</keyword>
<feature type="transmembrane region" description="Helical" evidence="9">
    <location>
        <begin position="269"/>
        <end position="289"/>
    </location>
</feature>
<evidence type="ECO:0000256" key="9">
    <source>
        <dbReference type="SAM" id="Phobius"/>
    </source>
</evidence>
<feature type="domain" description="Major facilitator superfamily (MFS) profile" evidence="10">
    <location>
        <begin position="13"/>
        <end position="455"/>
    </location>
</feature>
<evidence type="ECO:0000259" key="10">
    <source>
        <dbReference type="PROSITE" id="PS50850"/>
    </source>
</evidence>
<dbReference type="Pfam" id="PF00083">
    <property type="entry name" value="Sugar_tr"/>
    <property type="match status" value="1"/>
</dbReference>
<feature type="transmembrane region" description="Helical" evidence="9">
    <location>
        <begin position="301"/>
        <end position="322"/>
    </location>
</feature>
<feature type="transmembrane region" description="Helical" evidence="9">
    <location>
        <begin position="90"/>
        <end position="110"/>
    </location>
</feature>
<dbReference type="InterPro" id="IPR005828">
    <property type="entry name" value="MFS_sugar_transport-like"/>
</dbReference>
<dbReference type="SUPFAM" id="SSF103473">
    <property type="entry name" value="MFS general substrate transporter"/>
    <property type="match status" value="1"/>
</dbReference>
<feature type="transmembrane region" description="Helical" evidence="9">
    <location>
        <begin position="56"/>
        <end position="78"/>
    </location>
</feature>
<keyword evidence="3 7" id="KW-0813">Transport</keyword>
<dbReference type="InterPro" id="IPR020846">
    <property type="entry name" value="MFS_dom"/>
</dbReference>
<feature type="transmembrane region" description="Helical" evidence="9">
    <location>
        <begin position="177"/>
        <end position="198"/>
    </location>
</feature>
<keyword evidence="12" id="KW-1185">Reference proteome</keyword>
<feature type="transmembrane region" description="Helical" evidence="9">
    <location>
        <begin position="334"/>
        <end position="354"/>
    </location>
</feature>
<dbReference type="PROSITE" id="PS50850">
    <property type="entry name" value="MFS"/>
    <property type="match status" value="1"/>
</dbReference>
<evidence type="ECO:0000256" key="1">
    <source>
        <dbReference type="ARBA" id="ARBA00004141"/>
    </source>
</evidence>
<evidence type="ECO:0000256" key="8">
    <source>
        <dbReference type="SAM" id="MobiDB-lite"/>
    </source>
</evidence>
<sequence>MAVIKANKYNILIAFFVALGSFTYGYNSSVTAGVVGLPSFFAYMKIDTSTSQGNALFGAINGVYLAGGAFGCWTLAWLADTVGRVRTIQAVTVICIVSAAIQCGSVHVGMFLAGRLVNGFGVGMINTLIPLYQSEISPPSQRGRLVDLHGAILVAGYSCGGWTSYGAYFATNKELQWRLPLGIQLLAPIALLIGSPWLPESPRWLIGHGREEQGMTVLSNLHRTAEDPDATGAHVEFREIQNQIHIEAEERIDTLWKCLCTPDVRRRMIYGFCLQWLLQSTGVLVVFNYQTVLYANLGVAGSTPLLLLSIYNVVAAIFNYVCSLVLDRFGRINIITFGIAGCIADLILYTALVAEFANTTNRVGNGFAILALFLFAVFYGFLDSASYVYCSEIFPTSVRAHGMGFAVSGLFLSNILYTQVAPTAFDTIGWKFFLAFIIVPAAGLVPFRLFYPETKLLSLEEVSYLFGNTAPPSGDEKQQVQSDREPRVSETEEPVVVRGA</sequence>
<dbReference type="InterPro" id="IPR036259">
    <property type="entry name" value="MFS_trans_sf"/>
</dbReference>
<dbReference type="Proteomes" id="UP001642482">
    <property type="component" value="Unassembled WGS sequence"/>
</dbReference>
<organism evidence="11 12">
    <name type="scientific">Sporothrix eucalyptigena</name>
    <dbReference type="NCBI Taxonomy" id="1812306"/>
    <lineage>
        <taxon>Eukaryota</taxon>
        <taxon>Fungi</taxon>
        <taxon>Dikarya</taxon>
        <taxon>Ascomycota</taxon>
        <taxon>Pezizomycotina</taxon>
        <taxon>Sordariomycetes</taxon>
        <taxon>Sordariomycetidae</taxon>
        <taxon>Ophiostomatales</taxon>
        <taxon>Ophiostomataceae</taxon>
        <taxon>Sporothrix</taxon>
    </lineage>
</organism>
<evidence type="ECO:0000256" key="5">
    <source>
        <dbReference type="ARBA" id="ARBA00022989"/>
    </source>
</evidence>
<dbReference type="PANTHER" id="PTHR48022">
    <property type="entry name" value="PLASTIDIC GLUCOSE TRANSPORTER 4"/>
    <property type="match status" value="1"/>
</dbReference>
<name>A0ABP0BXG3_9PEZI</name>
<evidence type="ECO:0000256" key="7">
    <source>
        <dbReference type="RuleBase" id="RU003346"/>
    </source>
</evidence>
<keyword evidence="5 9" id="KW-1133">Transmembrane helix</keyword>
<dbReference type="InterPro" id="IPR003663">
    <property type="entry name" value="Sugar/inositol_transpt"/>
</dbReference>
<dbReference type="Gene3D" id="1.20.1250.20">
    <property type="entry name" value="MFS general substrate transporter like domains"/>
    <property type="match status" value="1"/>
</dbReference>
<dbReference type="NCBIfam" id="TIGR00879">
    <property type="entry name" value="SP"/>
    <property type="match status" value="1"/>
</dbReference>
<proteinExistence type="inferred from homology"/>
<feature type="compositionally biased region" description="Basic and acidic residues" evidence="8">
    <location>
        <begin position="474"/>
        <end position="490"/>
    </location>
</feature>
<dbReference type="InterPro" id="IPR005829">
    <property type="entry name" value="Sugar_transporter_CS"/>
</dbReference>
<evidence type="ECO:0000313" key="11">
    <source>
        <dbReference type="EMBL" id="CAK7223784.1"/>
    </source>
</evidence>
<feature type="transmembrane region" description="Helical" evidence="9">
    <location>
        <begin position="145"/>
        <end position="165"/>
    </location>
</feature>
<evidence type="ECO:0000313" key="12">
    <source>
        <dbReference type="Proteomes" id="UP001642482"/>
    </source>
</evidence>
<keyword evidence="6 9" id="KW-0472">Membrane</keyword>
<feature type="transmembrane region" description="Helical" evidence="9">
    <location>
        <begin position="402"/>
        <end position="420"/>
    </location>
</feature>
<dbReference type="PANTHER" id="PTHR48022:SF11">
    <property type="entry name" value="MONOSACCHARIDE TRANSPORTER (HXT8), PUTATIVE (AFU_ORTHOLOGUE AFUA_2G08120)-RELATED"/>
    <property type="match status" value="1"/>
</dbReference>
<dbReference type="EMBL" id="CAWUHD010000052">
    <property type="protein sequence ID" value="CAK7223784.1"/>
    <property type="molecule type" value="Genomic_DNA"/>
</dbReference>
<evidence type="ECO:0000256" key="6">
    <source>
        <dbReference type="ARBA" id="ARBA00023136"/>
    </source>
</evidence>
<accession>A0ABP0BXG3</accession>
<protein>
    <recommendedName>
        <fullName evidence="10">Major facilitator superfamily (MFS) profile domain-containing protein</fullName>
    </recommendedName>
</protein>
<gene>
    <name evidence="11" type="ORF">SEUCBS140593_005347</name>
</gene>
<feature type="region of interest" description="Disordered" evidence="8">
    <location>
        <begin position="470"/>
        <end position="500"/>
    </location>
</feature>
<evidence type="ECO:0000256" key="4">
    <source>
        <dbReference type="ARBA" id="ARBA00022692"/>
    </source>
</evidence>
<feature type="transmembrane region" description="Helical" evidence="9">
    <location>
        <begin position="432"/>
        <end position="451"/>
    </location>
</feature>
<dbReference type="InterPro" id="IPR050360">
    <property type="entry name" value="MFS_Sugar_Transporters"/>
</dbReference>
<comment type="similarity">
    <text evidence="2 7">Belongs to the major facilitator superfamily. Sugar transporter (TC 2.A.1.1) family.</text>
</comment>
<reference evidence="11 12" key="1">
    <citation type="submission" date="2024-01" db="EMBL/GenBank/DDBJ databases">
        <authorList>
            <person name="Allen C."/>
            <person name="Tagirdzhanova G."/>
        </authorList>
    </citation>
    <scope>NUCLEOTIDE SEQUENCE [LARGE SCALE GENOMIC DNA]</scope>
</reference>
<dbReference type="PRINTS" id="PR00171">
    <property type="entry name" value="SUGRTRNSPORT"/>
</dbReference>
<dbReference type="PROSITE" id="PS00217">
    <property type="entry name" value="SUGAR_TRANSPORT_2"/>
    <property type="match status" value="1"/>
</dbReference>
<feature type="transmembrane region" description="Helical" evidence="9">
    <location>
        <begin position="366"/>
        <end position="390"/>
    </location>
</feature>